<name>A0ABT0MKC0_9GAMM</name>
<feature type="chain" id="PRO_5045995295" description="C-type lysozyme inhibitor domain-containing protein" evidence="1">
    <location>
        <begin position="19"/>
        <end position="118"/>
    </location>
</feature>
<keyword evidence="3" id="KW-1185">Reference proteome</keyword>
<proteinExistence type="predicted"/>
<dbReference type="Proteomes" id="UP001431217">
    <property type="component" value="Unassembled WGS sequence"/>
</dbReference>
<protein>
    <recommendedName>
        <fullName evidence="4">C-type lysozyme inhibitor domain-containing protein</fullName>
    </recommendedName>
</protein>
<dbReference type="EMBL" id="JAMBEP010000002">
    <property type="protein sequence ID" value="MCL1635313.1"/>
    <property type="molecule type" value="Genomic_DNA"/>
</dbReference>
<organism evidence="2 3">
    <name type="scientific">Luteimonas galliterrae</name>
    <dbReference type="NCBI Taxonomy" id="2940486"/>
    <lineage>
        <taxon>Bacteria</taxon>
        <taxon>Pseudomonadati</taxon>
        <taxon>Pseudomonadota</taxon>
        <taxon>Gammaproteobacteria</taxon>
        <taxon>Lysobacterales</taxon>
        <taxon>Lysobacteraceae</taxon>
        <taxon>Luteimonas</taxon>
    </lineage>
</organism>
<gene>
    <name evidence="2" type="ORF">M2650_11830</name>
</gene>
<sequence>MRSIAFLLTICAAVLSLAGCKQAPAPEPAAKPAPIDLGPSQDPAVTASYVCDDAHRVDLVGERFARITLSDGQTVTIHYVPKSRPPSYMGRGLRFAIGEKAVMLIQNDGVAVHCKPIQ</sequence>
<evidence type="ECO:0000313" key="2">
    <source>
        <dbReference type="EMBL" id="MCL1635313.1"/>
    </source>
</evidence>
<dbReference type="RefSeq" id="WP_249474748.1">
    <property type="nucleotide sequence ID" value="NZ_JAMBEP010000002.1"/>
</dbReference>
<evidence type="ECO:0008006" key="4">
    <source>
        <dbReference type="Google" id="ProtNLM"/>
    </source>
</evidence>
<feature type="signal peptide" evidence="1">
    <location>
        <begin position="1"/>
        <end position="18"/>
    </location>
</feature>
<keyword evidence="1" id="KW-0732">Signal</keyword>
<dbReference type="PROSITE" id="PS51257">
    <property type="entry name" value="PROKAR_LIPOPROTEIN"/>
    <property type="match status" value="1"/>
</dbReference>
<evidence type="ECO:0000313" key="3">
    <source>
        <dbReference type="Proteomes" id="UP001431217"/>
    </source>
</evidence>
<accession>A0ABT0MKC0</accession>
<reference evidence="2 3" key="1">
    <citation type="submission" date="2022-05" db="EMBL/GenBank/DDBJ databases">
        <title>Luteimonas sp. SX5, whole genome shotgun sequencing project.</title>
        <authorList>
            <person name="Zhao G."/>
            <person name="Shen L."/>
        </authorList>
    </citation>
    <scope>NUCLEOTIDE SEQUENCE [LARGE SCALE GENOMIC DNA]</scope>
    <source>
        <strain evidence="2 3">SX5</strain>
    </source>
</reference>
<comment type="caution">
    <text evidence="2">The sequence shown here is derived from an EMBL/GenBank/DDBJ whole genome shotgun (WGS) entry which is preliminary data.</text>
</comment>
<evidence type="ECO:0000256" key="1">
    <source>
        <dbReference type="SAM" id="SignalP"/>
    </source>
</evidence>